<dbReference type="EMBL" id="KJ010489">
    <property type="protein sequence ID" value="AIA65131.1"/>
    <property type="molecule type" value="Genomic_DNA"/>
</dbReference>
<accession>A0A060AHJ4</accession>
<gene>
    <name evidence="1" type="ORF">IME_064</name>
</gene>
<reference evidence="1 2" key="1">
    <citation type="journal article" date="2014" name="J. Gen. Virol.">
        <title>Characterization and complete genome sequence analysis of novel bacteriophage IME-EFm1 infecting Enterococcus faecium.</title>
        <authorList>
            <person name="Wang Y."/>
            <person name="Wang W."/>
            <person name="Lv Y."/>
            <person name="Zheng W."/>
            <person name="Mi Z."/>
            <person name="Pei G."/>
            <person name="An X."/>
            <person name="Xu X."/>
            <person name="Han C."/>
            <person name="Liu J."/>
            <person name="Zhou C."/>
            <person name="Tong Y."/>
        </authorList>
    </citation>
    <scope>NUCLEOTIDE SEQUENCE [LARGE SCALE GENOMIC DNA]</scope>
</reference>
<evidence type="ECO:0000313" key="2">
    <source>
        <dbReference type="Proteomes" id="UP000026980"/>
    </source>
</evidence>
<dbReference type="KEGG" id="vg:19686100"/>
<organism evidence="1 2">
    <name type="scientific">Enterococcus phage IME-EFm1</name>
    <dbReference type="NCBI Taxonomy" id="1445858"/>
    <lineage>
        <taxon>Viruses</taxon>
        <taxon>Duplodnaviria</taxon>
        <taxon>Heunggongvirae</taxon>
        <taxon>Uroviricota</taxon>
        <taxon>Caudoviricetes</taxon>
        <taxon>Efemunavirus</taxon>
        <taxon>Efemunavirus Efm1</taxon>
    </lineage>
</organism>
<protein>
    <submittedName>
        <fullName evidence="1">Uncharacterized protein</fullName>
    </submittedName>
</protein>
<dbReference type="GeneID" id="19686100"/>
<keyword evidence="2" id="KW-1185">Reference proteome</keyword>
<dbReference type="Proteomes" id="UP000026980">
    <property type="component" value="Segment"/>
</dbReference>
<dbReference type="RefSeq" id="YP_009042712.1">
    <property type="nucleotide sequence ID" value="NC_024356.1"/>
</dbReference>
<sequence>MLNMKITFNNLDAEIIKQMKEYLAERYKIELTDEWDDYVTSKQLRQHCFVNHIDYSKLKDTCNLQATTIKRNNIKYRGFRGIKLVDNSPLEK</sequence>
<proteinExistence type="predicted"/>
<evidence type="ECO:0000313" key="1">
    <source>
        <dbReference type="EMBL" id="AIA65131.1"/>
    </source>
</evidence>
<name>A0A060AHJ4_9CAUD</name>